<gene>
    <name evidence="3" type="primary">TY3B-I_882</name>
    <name evidence="3" type="ORF">NPIL_465351</name>
</gene>
<keyword evidence="4" id="KW-1185">Reference proteome</keyword>
<dbReference type="PROSITE" id="PS50994">
    <property type="entry name" value="INTEGRASE"/>
    <property type="match status" value="1"/>
</dbReference>
<dbReference type="InterPro" id="IPR036397">
    <property type="entry name" value="RNaseH_sf"/>
</dbReference>
<feature type="domain" description="Integrase catalytic" evidence="2">
    <location>
        <begin position="118"/>
        <end position="208"/>
    </location>
</feature>
<dbReference type="Gene3D" id="1.10.340.70">
    <property type="match status" value="1"/>
</dbReference>
<dbReference type="EMBL" id="BMAW01069581">
    <property type="protein sequence ID" value="GFT69705.1"/>
    <property type="molecule type" value="Genomic_DNA"/>
</dbReference>
<organism evidence="3 4">
    <name type="scientific">Nephila pilipes</name>
    <name type="common">Giant wood spider</name>
    <name type="synonym">Nephila maculata</name>
    <dbReference type="NCBI Taxonomy" id="299642"/>
    <lineage>
        <taxon>Eukaryota</taxon>
        <taxon>Metazoa</taxon>
        <taxon>Ecdysozoa</taxon>
        <taxon>Arthropoda</taxon>
        <taxon>Chelicerata</taxon>
        <taxon>Arachnida</taxon>
        <taxon>Araneae</taxon>
        <taxon>Araneomorphae</taxon>
        <taxon>Entelegynae</taxon>
        <taxon>Araneoidea</taxon>
        <taxon>Nephilidae</taxon>
        <taxon>Nephila</taxon>
    </lineage>
</organism>
<dbReference type="GO" id="GO:0003964">
    <property type="term" value="F:RNA-directed DNA polymerase activity"/>
    <property type="evidence" value="ECO:0007669"/>
    <property type="project" value="UniProtKB-EC"/>
</dbReference>
<dbReference type="InterPro" id="IPR012337">
    <property type="entry name" value="RNaseH-like_sf"/>
</dbReference>
<dbReference type="AlphaFoldDB" id="A0A8X6U1T8"/>
<dbReference type="GO" id="GO:0015074">
    <property type="term" value="P:DNA integration"/>
    <property type="evidence" value="ECO:0007669"/>
    <property type="project" value="InterPro"/>
</dbReference>
<comment type="caution">
    <text evidence="3">The sequence shown here is derived from an EMBL/GenBank/DDBJ whole genome shotgun (WGS) entry which is preliminary data.</text>
</comment>
<dbReference type="OrthoDB" id="8948897at2759"/>
<protein>
    <recommendedName>
        <fullName evidence="1">RNA-directed DNA polymerase</fullName>
        <ecNumber evidence="1">2.7.7.49</ecNumber>
    </recommendedName>
</protein>
<dbReference type="EC" id="2.7.7.49" evidence="1"/>
<dbReference type="Proteomes" id="UP000887013">
    <property type="component" value="Unassembled WGS sequence"/>
</dbReference>
<name>A0A8X6U1T8_NEPPI</name>
<proteinExistence type="predicted"/>
<evidence type="ECO:0000313" key="3">
    <source>
        <dbReference type="EMBL" id="GFT69705.1"/>
    </source>
</evidence>
<evidence type="ECO:0000313" key="4">
    <source>
        <dbReference type="Proteomes" id="UP000887013"/>
    </source>
</evidence>
<dbReference type="Gene3D" id="3.30.420.10">
    <property type="entry name" value="Ribonuclease H-like superfamily/Ribonuclease H"/>
    <property type="match status" value="1"/>
</dbReference>
<reference evidence="3" key="1">
    <citation type="submission" date="2020-08" db="EMBL/GenBank/DDBJ databases">
        <title>Multicomponent nature underlies the extraordinary mechanical properties of spider dragline silk.</title>
        <authorList>
            <person name="Kono N."/>
            <person name="Nakamura H."/>
            <person name="Mori M."/>
            <person name="Yoshida Y."/>
            <person name="Ohtoshi R."/>
            <person name="Malay A.D."/>
            <person name="Moran D.A.P."/>
            <person name="Tomita M."/>
            <person name="Numata K."/>
            <person name="Arakawa K."/>
        </authorList>
    </citation>
    <scope>NUCLEOTIDE SEQUENCE</scope>
</reference>
<accession>A0A8X6U1T8</accession>
<dbReference type="SUPFAM" id="SSF53098">
    <property type="entry name" value="Ribonuclease H-like"/>
    <property type="match status" value="1"/>
</dbReference>
<sequence>MAREQLKDSQLQDILAGSCPALLVLQPLLVGQPPVTLHCDVSMDRIRPFVPKMFRREIFNNLHALSHPGVRASLKMVAERCVWPSMRQDVVLWAHTCLQCQRVKVSRHTEVRLESSSYLVLVSSIFGPPLRLTTDQGTQFEESLFDALSKFLGTERRHTTPYHPAANGQVERFHWQLKAAIMAHGNAQWPTILMGFRATWKEDLQLRR</sequence>
<dbReference type="Pfam" id="PF17921">
    <property type="entry name" value="Integrase_H2C2"/>
    <property type="match status" value="1"/>
</dbReference>
<dbReference type="GO" id="GO:0003676">
    <property type="term" value="F:nucleic acid binding"/>
    <property type="evidence" value="ECO:0007669"/>
    <property type="project" value="InterPro"/>
</dbReference>
<dbReference type="PANTHER" id="PTHR37984:SF15">
    <property type="entry name" value="INTEGRASE CATALYTIC DOMAIN-CONTAINING PROTEIN"/>
    <property type="match status" value="1"/>
</dbReference>
<dbReference type="InterPro" id="IPR041588">
    <property type="entry name" value="Integrase_H2C2"/>
</dbReference>
<evidence type="ECO:0000256" key="1">
    <source>
        <dbReference type="ARBA" id="ARBA00012493"/>
    </source>
</evidence>
<dbReference type="InterPro" id="IPR050951">
    <property type="entry name" value="Retrovirus_Pol_polyprotein"/>
</dbReference>
<dbReference type="InterPro" id="IPR001584">
    <property type="entry name" value="Integrase_cat-core"/>
</dbReference>
<evidence type="ECO:0000259" key="2">
    <source>
        <dbReference type="PROSITE" id="PS50994"/>
    </source>
</evidence>
<dbReference type="PANTHER" id="PTHR37984">
    <property type="entry name" value="PROTEIN CBG26694"/>
    <property type="match status" value="1"/>
</dbReference>